<sequence>MLYSNPSDDVQSKVIFYDDNCRDHVPQSMQLY</sequence>
<reference evidence="1" key="1">
    <citation type="journal article" date="2020" name="Nature">
        <title>Giant virus diversity and host interactions through global metagenomics.</title>
        <authorList>
            <person name="Schulz F."/>
            <person name="Roux S."/>
            <person name="Paez-Espino D."/>
            <person name="Jungbluth S."/>
            <person name="Walsh D.A."/>
            <person name="Denef V.J."/>
            <person name="McMahon K.D."/>
            <person name="Konstantinidis K.T."/>
            <person name="Eloe-Fadrosh E.A."/>
            <person name="Kyrpides N.C."/>
            <person name="Woyke T."/>
        </authorList>
    </citation>
    <scope>NUCLEOTIDE SEQUENCE</scope>
    <source>
        <strain evidence="1">GVMAG-M-3300017651-5</strain>
    </source>
</reference>
<evidence type="ECO:0000313" key="1">
    <source>
        <dbReference type="EMBL" id="QHS92795.1"/>
    </source>
</evidence>
<dbReference type="EMBL" id="MN739192">
    <property type="protein sequence ID" value="QHS92795.1"/>
    <property type="molecule type" value="Genomic_DNA"/>
</dbReference>
<accession>A0A6C0BKA6</accession>
<protein>
    <submittedName>
        <fullName evidence="1">Uncharacterized protein</fullName>
    </submittedName>
</protein>
<dbReference type="AlphaFoldDB" id="A0A6C0BKA6"/>
<proteinExistence type="predicted"/>
<organism evidence="1">
    <name type="scientific">viral metagenome</name>
    <dbReference type="NCBI Taxonomy" id="1070528"/>
    <lineage>
        <taxon>unclassified sequences</taxon>
        <taxon>metagenomes</taxon>
        <taxon>organismal metagenomes</taxon>
    </lineage>
</organism>
<name>A0A6C0BKA6_9ZZZZ</name>